<evidence type="ECO:0000256" key="4">
    <source>
        <dbReference type="ARBA" id="ARBA00022741"/>
    </source>
</evidence>
<dbReference type="FunFam" id="3.40.1190.20:FF:000003">
    <property type="entry name" value="Phosphomethylpyrimidine kinase ThiD"/>
    <property type="match status" value="1"/>
</dbReference>
<dbReference type="SUPFAM" id="SSF53613">
    <property type="entry name" value="Ribokinase-like"/>
    <property type="match status" value="1"/>
</dbReference>
<evidence type="ECO:0000256" key="3">
    <source>
        <dbReference type="ARBA" id="ARBA00022679"/>
    </source>
</evidence>
<gene>
    <name evidence="8" type="ORF">SAMN05878437_1822</name>
</gene>
<dbReference type="STRING" id="29571.SAMN05878437_1822"/>
<evidence type="ECO:0000256" key="5">
    <source>
        <dbReference type="ARBA" id="ARBA00022777"/>
    </source>
</evidence>
<dbReference type="NCBIfam" id="TIGR00097">
    <property type="entry name" value="HMP-P_kinase"/>
    <property type="match status" value="1"/>
</dbReference>
<dbReference type="InterPro" id="IPR029056">
    <property type="entry name" value="Ribokinase-like"/>
</dbReference>
<proteinExistence type="predicted"/>
<evidence type="ECO:0000313" key="8">
    <source>
        <dbReference type="EMBL" id="SHM21864.1"/>
    </source>
</evidence>
<comment type="pathway">
    <text evidence="1">Cofactor biosynthesis; thiamine diphosphate biosynthesis.</text>
</comment>
<dbReference type="FunCoup" id="A0A1M7GZL7">
    <property type="interactions" value="518"/>
</dbReference>
<dbReference type="GO" id="GO:0005829">
    <property type="term" value="C:cytosol"/>
    <property type="evidence" value="ECO:0007669"/>
    <property type="project" value="TreeGrafter"/>
</dbReference>
<dbReference type="GO" id="GO:0008902">
    <property type="term" value="F:hydroxymethylpyrimidine kinase activity"/>
    <property type="evidence" value="ECO:0007669"/>
    <property type="project" value="UniProtKB-EC"/>
</dbReference>
<dbReference type="GO" id="GO:0009229">
    <property type="term" value="P:thiamine diphosphate biosynthetic process"/>
    <property type="evidence" value="ECO:0007669"/>
    <property type="project" value="UniProtKB-UniPathway"/>
</dbReference>
<dbReference type="PANTHER" id="PTHR20858:SF17">
    <property type="entry name" value="HYDROXYMETHYLPYRIMIDINE_PHOSPHOMETHYLPYRIMIDINE KINASE THI20-RELATED"/>
    <property type="match status" value="1"/>
</dbReference>
<accession>A0A1M7GZL7</accession>
<protein>
    <recommendedName>
        <fullName evidence="2">hydroxymethylpyrimidine kinase</fullName>
        <ecNumber evidence="2">2.7.1.49</ecNumber>
    </recommendedName>
</protein>
<dbReference type="InterPro" id="IPR013749">
    <property type="entry name" value="PM/HMP-P_kinase-1"/>
</dbReference>
<keyword evidence="5 8" id="KW-0418">Kinase</keyword>
<organism evidence="8 9">
    <name type="scientific">Vreelandella subglaciescola</name>
    <dbReference type="NCBI Taxonomy" id="29571"/>
    <lineage>
        <taxon>Bacteria</taxon>
        <taxon>Pseudomonadati</taxon>
        <taxon>Pseudomonadota</taxon>
        <taxon>Gammaproteobacteria</taxon>
        <taxon>Oceanospirillales</taxon>
        <taxon>Halomonadaceae</taxon>
        <taxon>Vreelandella</taxon>
    </lineage>
</organism>
<dbReference type="Gene3D" id="3.40.1190.20">
    <property type="match status" value="1"/>
</dbReference>
<feature type="domain" description="Pyridoxamine kinase/Phosphomethylpyrimidine kinase" evidence="7">
    <location>
        <begin position="17"/>
        <end position="270"/>
    </location>
</feature>
<dbReference type="GO" id="GO:0009228">
    <property type="term" value="P:thiamine biosynthetic process"/>
    <property type="evidence" value="ECO:0007669"/>
    <property type="project" value="InterPro"/>
</dbReference>
<keyword evidence="4" id="KW-0547">Nucleotide-binding</keyword>
<dbReference type="Pfam" id="PF08543">
    <property type="entry name" value="Phos_pyr_kin"/>
    <property type="match status" value="1"/>
</dbReference>
<dbReference type="EC" id="2.7.1.49" evidence="2"/>
<dbReference type="OrthoDB" id="9810880at2"/>
<dbReference type="InterPro" id="IPR004399">
    <property type="entry name" value="HMP/HMP-P_kinase_dom"/>
</dbReference>
<name>A0A1M7GZL7_9GAMM</name>
<sequence length="276" mass="29100">MSTDSSIRRVLTIAGSDPSGGAGIQADLKTFSALGCYGTSVITALTAQNTQGVRGVHPVPAEFIAQQLDAVLDDIAIDAVKIGMVASREVAELIAEALSARRPRWIVLDPVMVAKSGDVLVDDAGIRAVRDVLVPLADVITPNLPEVAVLLDVPTPTTMAQMEALVPELTRLGAPYALLKGGHLEGARCPDLLATPERFQWLSAPRIATKNLHGTGCSLSSAITATLAKLSEQSTDADAVAAISEAKDWLHEALEASERLSVGKGRGPVHHFHAWW</sequence>
<dbReference type="CDD" id="cd01169">
    <property type="entry name" value="HMPP_kinase"/>
    <property type="match status" value="1"/>
</dbReference>
<evidence type="ECO:0000256" key="1">
    <source>
        <dbReference type="ARBA" id="ARBA00004948"/>
    </source>
</evidence>
<dbReference type="InParanoid" id="A0A1M7GZL7"/>
<dbReference type="PANTHER" id="PTHR20858">
    <property type="entry name" value="PHOSPHOMETHYLPYRIMIDINE KINASE"/>
    <property type="match status" value="1"/>
</dbReference>
<dbReference type="EMBL" id="LT670847">
    <property type="protein sequence ID" value="SHM21864.1"/>
    <property type="molecule type" value="Genomic_DNA"/>
</dbReference>
<evidence type="ECO:0000256" key="2">
    <source>
        <dbReference type="ARBA" id="ARBA00012135"/>
    </source>
</evidence>
<keyword evidence="3" id="KW-0808">Transferase</keyword>
<dbReference type="RefSeq" id="WP_079553055.1">
    <property type="nucleotide sequence ID" value="NZ_LT670847.1"/>
</dbReference>
<dbReference type="AlphaFoldDB" id="A0A1M7GZL7"/>
<evidence type="ECO:0000259" key="7">
    <source>
        <dbReference type="Pfam" id="PF08543"/>
    </source>
</evidence>
<dbReference type="Proteomes" id="UP000190911">
    <property type="component" value="Chromosome I"/>
</dbReference>
<dbReference type="UniPathway" id="UPA00060">
    <property type="reaction ID" value="UER00138"/>
</dbReference>
<evidence type="ECO:0000313" key="9">
    <source>
        <dbReference type="Proteomes" id="UP000190911"/>
    </source>
</evidence>
<dbReference type="GO" id="GO:0005524">
    <property type="term" value="F:ATP binding"/>
    <property type="evidence" value="ECO:0007669"/>
    <property type="project" value="UniProtKB-KW"/>
</dbReference>
<reference evidence="8 9" key="1">
    <citation type="submission" date="2016-11" db="EMBL/GenBank/DDBJ databases">
        <authorList>
            <person name="Jaros S."/>
            <person name="Januszkiewicz K."/>
            <person name="Wedrychowicz H."/>
        </authorList>
    </citation>
    <scope>NUCLEOTIDE SEQUENCE [LARGE SCALE GENOMIC DNA]</scope>
    <source>
        <strain evidence="8 9">ACAM 12</strain>
    </source>
</reference>
<keyword evidence="9" id="KW-1185">Reference proteome</keyword>
<dbReference type="GO" id="GO:0008972">
    <property type="term" value="F:phosphomethylpyrimidine kinase activity"/>
    <property type="evidence" value="ECO:0007669"/>
    <property type="project" value="InterPro"/>
</dbReference>
<keyword evidence="6" id="KW-0067">ATP-binding</keyword>
<evidence type="ECO:0000256" key="6">
    <source>
        <dbReference type="ARBA" id="ARBA00022840"/>
    </source>
</evidence>